<evidence type="ECO:0000256" key="2">
    <source>
        <dbReference type="ARBA" id="ARBA00034629"/>
    </source>
</evidence>
<dbReference type="Proteomes" id="UP001244207">
    <property type="component" value="Unassembled WGS sequence"/>
</dbReference>
<feature type="compositionally biased region" description="Low complexity" evidence="4">
    <location>
        <begin position="71"/>
        <end position="83"/>
    </location>
</feature>
<proteinExistence type="inferred from homology"/>
<feature type="compositionally biased region" description="Polar residues" evidence="4">
    <location>
        <begin position="232"/>
        <end position="269"/>
    </location>
</feature>
<accession>A0AAD8XLA2</accession>
<keyword evidence="3" id="KW-0418">Kinase</keyword>
<keyword evidence="3" id="KW-0963">Cytoplasm</keyword>
<feature type="compositionally biased region" description="Low complexity" evidence="4">
    <location>
        <begin position="14"/>
        <end position="36"/>
    </location>
</feature>
<feature type="compositionally biased region" description="Low complexity" evidence="4">
    <location>
        <begin position="43"/>
        <end position="57"/>
    </location>
</feature>
<dbReference type="GO" id="GO:0005856">
    <property type="term" value="C:cytoskeleton"/>
    <property type="evidence" value="ECO:0007669"/>
    <property type="project" value="UniProtKB-SubCell"/>
</dbReference>
<feature type="region of interest" description="Disordered" evidence="4">
    <location>
        <begin position="1"/>
        <end position="191"/>
    </location>
</feature>
<organism evidence="6 7">
    <name type="scientific">Glomerella acutata</name>
    <name type="common">Colletotrichum acutatum</name>
    <dbReference type="NCBI Taxonomy" id="27357"/>
    <lineage>
        <taxon>Eukaryota</taxon>
        <taxon>Fungi</taxon>
        <taxon>Dikarya</taxon>
        <taxon>Ascomycota</taxon>
        <taxon>Pezizomycotina</taxon>
        <taxon>Sordariomycetes</taxon>
        <taxon>Hypocreomycetidae</taxon>
        <taxon>Glomerellales</taxon>
        <taxon>Glomerellaceae</taxon>
        <taxon>Colletotrichum</taxon>
        <taxon>Colletotrichum acutatum species complex</taxon>
    </lineage>
</organism>
<dbReference type="InterPro" id="IPR040557">
    <property type="entry name" value="VIP1_N"/>
</dbReference>
<dbReference type="GO" id="GO:0032958">
    <property type="term" value="P:inositol phosphate biosynthetic process"/>
    <property type="evidence" value="ECO:0007669"/>
    <property type="project" value="TreeGrafter"/>
</dbReference>
<dbReference type="AlphaFoldDB" id="A0AAD8XLA2"/>
<sequence>MDRPNFNTRRSVDSARTATATTPASPAAANAAAPASPLNPHFSQTSSSSSHSTVNTSAPTDVPLRSRPGRSVSHSLNLSSSASRKSRHAEPGTTDAHSASASLSMPPPSSIPLKSPRTSLCRTRRESNNSLEAWSDSALQFADVDEVDNTPRLMSGSSQQDSTAPYRPLPEPALTSRSSFSSESDLKDKRTSVSSIFSVYSLASARGAAPTSVPATQSSAASTNGSDGGPSRSVSGIMSSGKPVTNASQPGAELSNVTVTTSSNGQNANAAPGGHHLAPRETNTHTHHEVIKRPPRPAQPTRSRSRNKRRFSGSTGASSHSPSSDRGPYHNKEKEEGQSRDTSAPRQRVPTSSNAPAVKPAPWGVIGVCALDVKARSKPSRNILNRLIANREFDVVVFGDKVILDEGKPPFSPMERRNPSSERIRNPEGA</sequence>
<dbReference type="EC" id="2.7.4.24" evidence="3"/>
<reference evidence="6" key="1">
    <citation type="submission" date="2021-12" db="EMBL/GenBank/DDBJ databases">
        <title>Comparative genomics, transcriptomics and evolutionary studies reveal genomic signatures of adaptation to plant cell wall in hemibiotrophic fungi.</title>
        <authorList>
            <consortium name="DOE Joint Genome Institute"/>
            <person name="Baroncelli R."/>
            <person name="Diaz J.F."/>
            <person name="Benocci T."/>
            <person name="Peng M."/>
            <person name="Battaglia E."/>
            <person name="Haridas S."/>
            <person name="Andreopoulos W."/>
            <person name="Labutti K."/>
            <person name="Pangilinan J."/>
            <person name="Floch G.L."/>
            <person name="Makela M.R."/>
            <person name="Henrissat B."/>
            <person name="Grigoriev I.V."/>
            <person name="Crouch J.A."/>
            <person name="De Vries R.P."/>
            <person name="Sukno S.A."/>
            <person name="Thon M.R."/>
        </authorList>
    </citation>
    <scope>NUCLEOTIDE SEQUENCE</scope>
    <source>
        <strain evidence="6">CBS 112980</strain>
    </source>
</reference>
<evidence type="ECO:0000313" key="6">
    <source>
        <dbReference type="EMBL" id="KAK1729447.1"/>
    </source>
</evidence>
<feature type="compositionally biased region" description="Basic and acidic residues" evidence="4">
    <location>
        <begin position="278"/>
        <end position="292"/>
    </location>
</feature>
<feature type="compositionally biased region" description="Low complexity" evidence="4">
    <location>
        <begin position="312"/>
        <end position="324"/>
    </location>
</feature>
<feature type="region of interest" description="Disordered" evidence="4">
    <location>
        <begin position="205"/>
        <end position="361"/>
    </location>
</feature>
<keyword evidence="3" id="KW-0547">Nucleotide-binding</keyword>
<dbReference type="GO" id="GO:0006020">
    <property type="term" value="P:inositol metabolic process"/>
    <property type="evidence" value="ECO:0007669"/>
    <property type="project" value="TreeGrafter"/>
</dbReference>
<feature type="region of interest" description="Disordered" evidence="4">
    <location>
        <begin position="405"/>
        <end position="430"/>
    </location>
</feature>
<protein>
    <recommendedName>
        <fullName evidence="3">Inositol hexakisphosphate and diphosphoinositol-pentakisphosphate kinase</fullName>
        <ecNumber evidence="3">2.7.4.24</ecNumber>
    </recommendedName>
</protein>
<evidence type="ECO:0000256" key="1">
    <source>
        <dbReference type="ARBA" id="ARBA00033696"/>
    </source>
</evidence>
<gene>
    <name evidence="6" type="ORF">BDZ83DRAFT_605109</name>
</gene>
<name>A0AAD8XLA2_GLOAC</name>
<dbReference type="GeneID" id="85391215"/>
<dbReference type="InterPro" id="IPR037446">
    <property type="entry name" value="His_Pase_VIP1"/>
</dbReference>
<evidence type="ECO:0000313" key="7">
    <source>
        <dbReference type="Proteomes" id="UP001244207"/>
    </source>
</evidence>
<comment type="similarity">
    <text evidence="3">Belongs to the histidine acid phosphatase family. VIP1 subfamily.</text>
</comment>
<comment type="function">
    <text evidence="3">Bifunctional inositol kinase that acts in concert with the IP6K kinases to synthesize the diphosphate group-containing inositol pyrophosphates diphosphoinositol pentakisphosphate, PP-InsP5, and bis-diphosphoinositol tetrakisphosphate, (PP)2-InsP4. PP-InsP5 and (PP)2-InsP4, also respectively called InsP7 and InsP8, may regulate a variety of cellular processes, including apoptosis, vesicle trafficking, cytoskeletal dynamics, and exocytosis. Phosphorylates inositol hexakisphosphate (InsP6).</text>
</comment>
<feature type="compositionally biased region" description="Basic and acidic residues" evidence="4">
    <location>
        <begin position="327"/>
        <end position="339"/>
    </location>
</feature>
<evidence type="ECO:0000259" key="5">
    <source>
        <dbReference type="Pfam" id="PF18086"/>
    </source>
</evidence>
<dbReference type="EMBL" id="JAHMHS010000011">
    <property type="protein sequence ID" value="KAK1729447.1"/>
    <property type="molecule type" value="Genomic_DNA"/>
</dbReference>
<keyword evidence="7" id="KW-1185">Reference proteome</keyword>
<dbReference type="GO" id="GO:0000828">
    <property type="term" value="F:inositol hexakisphosphate kinase activity"/>
    <property type="evidence" value="ECO:0007669"/>
    <property type="project" value="TreeGrafter"/>
</dbReference>
<dbReference type="PANTHER" id="PTHR12750">
    <property type="entry name" value="DIPHOSPHOINOSITOL PENTAKISPHOSPHATE KINASE"/>
    <property type="match status" value="1"/>
</dbReference>
<dbReference type="Pfam" id="PF18086">
    <property type="entry name" value="PPIP5K2_N"/>
    <property type="match status" value="1"/>
</dbReference>
<comment type="catalytic activity">
    <reaction evidence="2">
        <text>1D-myo-inositol hexakisphosphate + ATP = 1-diphospho-1D-myo-inositol 2,3,4,5,6-pentakisphosphate + ADP</text>
        <dbReference type="Rhea" id="RHEA:37459"/>
        <dbReference type="ChEBI" id="CHEBI:30616"/>
        <dbReference type="ChEBI" id="CHEBI:58130"/>
        <dbReference type="ChEBI" id="CHEBI:74946"/>
        <dbReference type="ChEBI" id="CHEBI:456216"/>
        <dbReference type="EC" id="2.7.4.24"/>
    </reaction>
    <physiologicalReaction direction="left-to-right" evidence="2">
        <dbReference type="Rhea" id="RHEA:37460"/>
    </physiologicalReaction>
</comment>
<feature type="compositionally biased region" description="Polar residues" evidence="4">
    <location>
        <begin position="213"/>
        <end position="225"/>
    </location>
</feature>
<keyword evidence="3" id="KW-0067">ATP-binding</keyword>
<feature type="domain" description="VIP1 N-terminal" evidence="5">
    <location>
        <begin position="366"/>
        <end position="406"/>
    </location>
</feature>
<comment type="catalytic activity">
    <reaction evidence="1">
        <text>5-diphospho-1D-myo-inositol 1,2,3,4,6-pentakisphosphate + ATP + H(+) = 1,5-bis(diphospho)-1D-myo-inositol 2,3,4,6-tetrakisphosphate + ADP</text>
        <dbReference type="Rhea" id="RHEA:10276"/>
        <dbReference type="ChEBI" id="CHEBI:15378"/>
        <dbReference type="ChEBI" id="CHEBI:30616"/>
        <dbReference type="ChEBI" id="CHEBI:58628"/>
        <dbReference type="ChEBI" id="CHEBI:77983"/>
        <dbReference type="ChEBI" id="CHEBI:456216"/>
        <dbReference type="EC" id="2.7.4.24"/>
    </reaction>
    <physiologicalReaction direction="left-to-right" evidence="1">
        <dbReference type="Rhea" id="RHEA:10277"/>
    </physiologicalReaction>
</comment>
<dbReference type="GO" id="GO:0005524">
    <property type="term" value="F:ATP binding"/>
    <property type="evidence" value="ECO:0007669"/>
    <property type="project" value="UniProtKB-KW"/>
</dbReference>
<dbReference type="GO" id="GO:0033857">
    <property type="term" value="F:5-diphosphoinositol pentakisphosphate 1-kinase activity"/>
    <property type="evidence" value="ECO:0007669"/>
    <property type="project" value="TreeGrafter"/>
</dbReference>
<evidence type="ECO:0000256" key="4">
    <source>
        <dbReference type="SAM" id="MobiDB-lite"/>
    </source>
</evidence>
<evidence type="ECO:0000256" key="3">
    <source>
        <dbReference type="RuleBase" id="RU365032"/>
    </source>
</evidence>
<comment type="subcellular location">
    <subcellularLocation>
        <location evidence="3">Cytoplasm</location>
        <location evidence="3">Cytoskeleton</location>
    </subcellularLocation>
</comment>
<keyword evidence="3" id="KW-0808">Transferase</keyword>
<dbReference type="GO" id="GO:0005829">
    <property type="term" value="C:cytosol"/>
    <property type="evidence" value="ECO:0007669"/>
    <property type="project" value="TreeGrafter"/>
</dbReference>
<comment type="caution">
    <text evidence="6">The sequence shown here is derived from an EMBL/GenBank/DDBJ whole genome shotgun (WGS) entry which is preliminary data.</text>
</comment>
<dbReference type="Gene3D" id="3.40.50.11950">
    <property type="match status" value="1"/>
</dbReference>
<dbReference type="PANTHER" id="PTHR12750:SF9">
    <property type="entry name" value="INOSITOL HEXAKISPHOSPHATE AND DIPHOSPHOINOSITOL-PENTAKISPHOSPHATE KINASE"/>
    <property type="match status" value="1"/>
</dbReference>
<feature type="compositionally biased region" description="Polar residues" evidence="4">
    <location>
        <begin position="340"/>
        <end position="355"/>
    </location>
</feature>
<dbReference type="RefSeq" id="XP_060369502.1">
    <property type="nucleotide sequence ID" value="XM_060507316.1"/>
</dbReference>